<accession>A0ABT3DHK1</accession>
<organism evidence="7 8">
    <name type="scientific">Metabacillus halosaccharovorans</name>
    <dbReference type="NCBI Taxonomy" id="930124"/>
    <lineage>
        <taxon>Bacteria</taxon>
        <taxon>Bacillati</taxon>
        <taxon>Bacillota</taxon>
        <taxon>Bacilli</taxon>
        <taxon>Bacillales</taxon>
        <taxon>Bacillaceae</taxon>
        <taxon>Metabacillus</taxon>
    </lineage>
</organism>
<dbReference type="SMART" id="SM00478">
    <property type="entry name" value="ENDO3c"/>
    <property type="match status" value="1"/>
</dbReference>
<proteinExistence type="predicted"/>
<evidence type="ECO:0000256" key="1">
    <source>
        <dbReference type="ARBA" id="ARBA00000086"/>
    </source>
</evidence>
<evidence type="ECO:0000256" key="5">
    <source>
        <dbReference type="ARBA" id="ARBA00023204"/>
    </source>
</evidence>
<dbReference type="CDD" id="cd00056">
    <property type="entry name" value="ENDO3c"/>
    <property type="match status" value="1"/>
</dbReference>
<evidence type="ECO:0000313" key="8">
    <source>
        <dbReference type="Proteomes" id="UP001526147"/>
    </source>
</evidence>
<comment type="catalytic activity">
    <reaction evidence="1">
        <text>Hydrolysis of alkylated DNA, releasing 3-methyladenine, 3-methylguanine, 7-methylguanine and 7-methyladenine.</text>
        <dbReference type="EC" id="3.2.2.21"/>
    </reaction>
</comment>
<dbReference type="InterPro" id="IPR003265">
    <property type="entry name" value="HhH-GPD_domain"/>
</dbReference>
<keyword evidence="3" id="KW-0227">DNA damage</keyword>
<evidence type="ECO:0000256" key="4">
    <source>
        <dbReference type="ARBA" id="ARBA00022801"/>
    </source>
</evidence>
<keyword evidence="4" id="KW-0378">Hydrolase</keyword>
<comment type="caution">
    <text evidence="7">The sequence shown here is derived from an EMBL/GenBank/DDBJ whole genome shotgun (WGS) entry which is preliminary data.</text>
</comment>
<dbReference type="Gene3D" id="1.10.340.30">
    <property type="entry name" value="Hypothetical protein, domain 2"/>
    <property type="match status" value="1"/>
</dbReference>
<name>A0ABT3DHK1_9BACI</name>
<keyword evidence="5" id="KW-0234">DNA repair</keyword>
<dbReference type="InterPro" id="IPR037046">
    <property type="entry name" value="AlkA_N_sf"/>
</dbReference>
<gene>
    <name evidence="7" type="ORF">OIH86_12900</name>
</gene>
<dbReference type="InterPro" id="IPR051912">
    <property type="entry name" value="Alkylbase_DNA_Glycosylase/TA"/>
</dbReference>
<protein>
    <recommendedName>
        <fullName evidence="2">DNA-3-methyladenine glycosylase II</fullName>
        <ecNumber evidence="2">3.2.2.21</ecNumber>
    </recommendedName>
</protein>
<evidence type="ECO:0000256" key="3">
    <source>
        <dbReference type="ARBA" id="ARBA00022763"/>
    </source>
</evidence>
<evidence type="ECO:0000259" key="6">
    <source>
        <dbReference type="SMART" id="SM00478"/>
    </source>
</evidence>
<dbReference type="PANTHER" id="PTHR43003">
    <property type="entry name" value="DNA-3-METHYLADENINE GLYCOSYLASE"/>
    <property type="match status" value="1"/>
</dbReference>
<dbReference type="InterPro" id="IPR023170">
    <property type="entry name" value="HhH_base_excis_C"/>
</dbReference>
<keyword evidence="8" id="KW-1185">Reference proteome</keyword>
<dbReference type="Gene3D" id="1.10.1670.10">
    <property type="entry name" value="Helix-hairpin-Helix base-excision DNA repair enzymes (C-terminal)"/>
    <property type="match status" value="1"/>
</dbReference>
<dbReference type="InterPro" id="IPR012904">
    <property type="entry name" value="OGG_N"/>
</dbReference>
<evidence type="ECO:0000313" key="7">
    <source>
        <dbReference type="EMBL" id="MCV9886537.1"/>
    </source>
</evidence>
<dbReference type="Pfam" id="PF00730">
    <property type="entry name" value="HhH-GPD"/>
    <property type="match status" value="1"/>
</dbReference>
<sequence length="303" mass="35228">MSWSDQGSFIEIYPPLEFNFKECLVFLGRSVHEVLHQIRDGYVYKLIKIDGELVLLKIRKTSHSIRIEFPISSPTLSVREKAAAYIWEWFDLNTELENFYEMADKDKVLQKISSKYHGLRIICIPDLFEALTWAIIGQQINLTFAYILKRRFVEHYGECVTFEGTTFWSFPECETIANLNIEDLRKLQFTSKKAEYIIGVAKSMASGQVTKEALLKQQNYQQVKESLVAIKGVGAWTADYVMMKCLHHSSAFPKADVGLHNALKLQLGLERKPTILEIEELSLNWRGWQAYATFYLWRSLYEE</sequence>
<dbReference type="Proteomes" id="UP001526147">
    <property type="component" value="Unassembled WGS sequence"/>
</dbReference>
<evidence type="ECO:0000256" key="2">
    <source>
        <dbReference type="ARBA" id="ARBA00012000"/>
    </source>
</evidence>
<dbReference type="EMBL" id="JAOYEY010000040">
    <property type="protein sequence ID" value="MCV9886537.1"/>
    <property type="molecule type" value="Genomic_DNA"/>
</dbReference>
<feature type="domain" description="HhH-GPD" evidence="6">
    <location>
        <begin position="136"/>
        <end position="301"/>
    </location>
</feature>
<dbReference type="PANTHER" id="PTHR43003:SF12">
    <property type="entry name" value="DNA-3-METHYLADENINE GLYCOSYLASE"/>
    <property type="match status" value="1"/>
</dbReference>
<dbReference type="RefSeq" id="WP_264143116.1">
    <property type="nucleotide sequence ID" value="NZ_JAOYEY010000040.1"/>
</dbReference>
<dbReference type="SUPFAM" id="SSF48150">
    <property type="entry name" value="DNA-glycosylase"/>
    <property type="match status" value="1"/>
</dbReference>
<dbReference type="Pfam" id="PF07934">
    <property type="entry name" value="OGG_N"/>
    <property type="match status" value="1"/>
</dbReference>
<dbReference type="Gene3D" id="3.30.310.20">
    <property type="entry name" value="DNA-3-methyladenine glycosylase AlkA, N-terminal domain"/>
    <property type="match status" value="1"/>
</dbReference>
<reference evidence="7 8" key="1">
    <citation type="submission" date="2022-10" db="EMBL/GenBank/DDBJ databases">
        <title>Draft genome assembly of moderately radiation resistant bacterium Metabacillus halosaccharovorans.</title>
        <authorList>
            <person name="Pal S."/>
            <person name="Gopinathan A."/>
        </authorList>
    </citation>
    <scope>NUCLEOTIDE SEQUENCE [LARGE SCALE GENOMIC DNA]</scope>
    <source>
        <strain evidence="7 8">VITHBRA001</strain>
    </source>
</reference>
<dbReference type="EC" id="3.2.2.21" evidence="2"/>
<dbReference type="InterPro" id="IPR011257">
    <property type="entry name" value="DNA_glycosylase"/>
</dbReference>